<keyword evidence="16" id="KW-1185">Reference proteome</keyword>
<dbReference type="Proteomes" id="UP000736787">
    <property type="component" value="Unassembled WGS sequence"/>
</dbReference>
<keyword evidence="4" id="KW-0540">Nuclease</keyword>
<gene>
    <name evidence="15" type="ORF">PC110_g20998</name>
    <name evidence="10" type="ORF">PC113_g22160</name>
    <name evidence="11" type="ORF">PC115_g21776</name>
    <name evidence="12" type="ORF">PC117_g24404</name>
    <name evidence="13" type="ORF">PC118_g21989</name>
    <name evidence="14" type="ORF">PC129_g21549</name>
</gene>
<dbReference type="Proteomes" id="UP000760860">
    <property type="component" value="Unassembled WGS sequence"/>
</dbReference>
<dbReference type="EMBL" id="RCMV01001757">
    <property type="protein sequence ID" value="KAG3207100.1"/>
    <property type="molecule type" value="Genomic_DNA"/>
</dbReference>
<dbReference type="GO" id="GO:0004519">
    <property type="term" value="F:endonuclease activity"/>
    <property type="evidence" value="ECO:0007669"/>
    <property type="project" value="UniProtKB-KW"/>
</dbReference>
<evidence type="ECO:0000256" key="2">
    <source>
        <dbReference type="ARBA" id="ARBA00022679"/>
    </source>
</evidence>
<evidence type="ECO:0000256" key="7">
    <source>
        <dbReference type="ARBA" id="ARBA00022801"/>
    </source>
</evidence>
<keyword evidence="3" id="KW-0548">Nucleotidyltransferase</keyword>
<dbReference type="EMBL" id="RCMK01001633">
    <property type="protein sequence ID" value="KAG2890756.1"/>
    <property type="molecule type" value="Genomic_DNA"/>
</dbReference>
<evidence type="ECO:0000256" key="5">
    <source>
        <dbReference type="ARBA" id="ARBA00022750"/>
    </source>
</evidence>
<name>A0A329RCZ4_9STRA</name>
<keyword evidence="7" id="KW-0378">Hydrolase</keyword>
<evidence type="ECO:0000313" key="10">
    <source>
        <dbReference type="EMBL" id="KAG2823589.1"/>
    </source>
</evidence>
<evidence type="ECO:0000256" key="6">
    <source>
        <dbReference type="ARBA" id="ARBA00022759"/>
    </source>
</evidence>
<dbReference type="InterPro" id="IPR051320">
    <property type="entry name" value="Viral_Replic_Matur_Polypro"/>
</dbReference>
<dbReference type="InterPro" id="IPR043502">
    <property type="entry name" value="DNA/RNA_pol_sf"/>
</dbReference>
<evidence type="ECO:0000256" key="1">
    <source>
        <dbReference type="ARBA" id="ARBA00022670"/>
    </source>
</evidence>
<keyword evidence="5" id="KW-0064">Aspartyl protease</keyword>
<keyword evidence="8" id="KW-0695">RNA-directed DNA polymerase</keyword>
<accession>A0A329RCZ4</accession>
<dbReference type="Proteomes" id="UP000735874">
    <property type="component" value="Unassembled WGS sequence"/>
</dbReference>
<comment type="caution">
    <text evidence="15">The sequence shown here is derived from an EMBL/GenBank/DDBJ whole genome shotgun (WGS) entry which is preliminary data.</text>
</comment>
<dbReference type="VEuPathDB" id="FungiDB:PC110_g20998"/>
<organism evidence="15 16">
    <name type="scientific">Phytophthora cactorum</name>
    <dbReference type="NCBI Taxonomy" id="29920"/>
    <lineage>
        <taxon>Eukaryota</taxon>
        <taxon>Sar</taxon>
        <taxon>Stramenopiles</taxon>
        <taxon>Oomycota</taxon>
        <taxon>Peronosporomycetes</taxon>
        <taxon>Peronosporales</taxon>
        <taxon>Peronosporaceae</taxon>
        <taxon>Phytophthora</taxon>
    </lineage>
</organism>
<proteinExistence type="predicted"/>
<feature type="domain" description="Reverse transcriptase RNase H-like" evidence="9">
    <location>
        <begin position="22"/>
        <end position="117"/>
    </location>
</feature>
<dbReference type="Pfam" id="PF17917">
    <property type="entry name" value="RT_RNaseH"/>
    <property type="match status" value="1"/>
</dbReference>
<evidence type="ECO:0000313" key="14">
    <source>
        <dbReference type="EMBL" id="KAG3207100.1"/>
    </source>
</evidence>
<reference evidence="15 16" key="1">
    <citation type="submission" date="2018-01" db="EMBL/GenBank/DDBJ databases">
        <title>Draft genome of the strawberry crown rot pathogen Phytophthora cactorum.</title>
        <authorList>
            <person name="Armitage A.D."/>
            <person name="Lysoe E."/>
            <person name="Nellist C.F."/>
            <person name="Harrison R.J."/>
            <person name="Brurberg M.B."/>
        </authorList>
    </citation>
    <scope>NUCLEOTIDE SEQUENCE [LARGE SCALE GENOMIC DNA]</scope>
    <source>
        <strain evidence="15 16">10300</strain>
    </source>
</reference>
<sequence length="174" mass="19360">MLKRKIGAASVLRHFDTDMTPVVVIYACDWSISAALVQVHDGVYMPVNFTSRTLKSNELNYGTAEKEVLALLRILDVCYSLLVPRSVKVLTRYSTLVWLMRSPGLQGKLGNWATLLSPSTLKIVKCTRGEDEIRGYHRSKHHAAGECRLDLDGDRYEEGTTPINHGGPIYGGVK</sequence>
<keyword evidence="1" id="KW-0645">Protease</keyword>
<dbReference type="GO" id="GO:0006508">
    <property type="term" value="P:proteolysis"/>
    <property type="evidence" value="ECO:0007669"/>
    <property type="project" value="UniProtKB-KW"/>
</dbReference>
<dbReference type="GO" id="GO:0003964">
    <property type="term" value="F:RNA-directed DNA polymerase activity"/>
    <property type="evidence" value="ECO:0007669"/>
    <property type="project" value="UniProtKB-KW"/>
</dbReference>
<dbReference type="AlphaFoldDB" id="A0A329RCZ4"/>
<evidence type="ECO:0000313" key="13">
    <source>
        <dbReference type="EMBL" id="KAG2961394.1"/>
    </source>
</evidence>
<evidence type="ECO:0000313" key="12">
    <source>
        <dbReference type="EMBL" id="KAG2890756.1"/>
    </source>
</evidence>
<dbReference type="Proteomes" id="UP000697107">
    <property type="component" value="Unassembled WGS sequence"/>
</dbReference>
<dbReference type="InterPro" id="IPR041373">
    <property type="entry name" value="RT_RNaseH"/>
</dbReference>
<reference evidence="10" key="2">
    <citation type="submission" date="2018-10" db="EMBL/GenBank/DDBJ databases">
        <title>Effector identification in a new, highly contiguous assembly of the strawberry crown rot pathogen Phytophthora cactorum.</title>
        <authorList>
            <person name="Armitage A.D."/>
            <person name="Nellist C.F."/>
            <person name="Bates H."/>
            <person name="Vickerstaff R.J."/>
            <person name="Harrison R.J."/>
        </authorList>
    </citation>
    <scope>NUCLEOTIDE SEQUENCE</scope>
    <source>
        <strain evidence="10">15-7</strain>
        <strain evidence="11">4032</strain>
        <strain evidence="12">4040</strain>
        <strain evidence="13">P415</strain>
        <strain evidence="14">P421</strain>
    </source>
</reference>
<evidence type="ECO:0000256" key="3">
    <source>
        <dbReference type="ARBA" id="ARBA00022695"/>
    </source>
</evidence>
<dbReference type="OrthoDB" id="124859at2759"/>
<dbReference type="PANTHER" id="PTHR33064">
    <property type="entry name" value="POL PROTEIN"/>
    <property type="match status" value="1"/>
</dbReference>
<dbReference type="EMBL" id="RCMG01001604">
    <property type="protein sequence ID" value="KAG2823589.1"/>
    <property type="molecule type" value="Genomic_DNA"/>
</dbReference>
<dbReference type="EMBL" id="RCMI01001615">
    <property type="protein sequence ID" value="KAG2882975.1"/>
    <property type="molecule type" value="Genomic_DNA"/>
</dbReference>
<protein>
    <recommendedName>
        <fullName evidence="9">Reverse transcriptase RNase H-like domain-containing protein</fullName>
    </recommendedName>
</protein>
<keyword evidence="6" id="KW-0255">Endonuclease</keyword>
<evidence type="ECO:0000313" key="16">
    <source>
        <dbReference type="Proteomes" id="UP000251314"/>
    </source>
</evidence>
<dbReference type="PANTHER" id="PTHR33064:SF37">
    <property type="entry name" value="RIBONUCLEASE H"/>
    <property type="match status" value="1"/>
</dbReference>
<dbReference type="EMBL" id="RCML01001611">
    <property type="protein sequence ID" value="KAG2961394.1"/>
    <property type="molecule type" value="Genomic_DNA"/>
</dbReference>
<evidence type="ECO:0000256" key="8">
    <source>
        <dbReference type="ARBA" id="ARBA00022918"/>
    </source>
</evidence>
<evidence type="ECO:0000313" key="15">
    <source>
        <dbReference type="EMBL" id="RAW22557.1"/>
    </source>
</evidence>
<dbReference type="EMBL" id="MJFZ01001278">
    <property type="protein sequence ID" value="RAW22557.1"/>
    <property type="molecule type" value="Genomic_DNA"/>
</dbReference>
<keyword evidence="2" id="KW-0808">Transferase</keyword>
<dbReference type="Proteomes" id="UP000774804">
    <property type="component" value="Unassembled WGS sequence"/>
</dbReference>
<dbReference type="GO" id="GO:0004190">
    <property type="term" value="F:aspartic-type endopeptidase activity"/>
    <property type="evidence" value="ECO:0007669"/>
    <property type="project" value="UniProtKB-KW"/>
</dbReference>
<dbReference type="SUPFAM" id="SSF56672">
    <property type="entry name" value="DNA/RNA polymerases"/>
    <property type="match status" value="1"/>
</dbReference>
<dbReference type="Proteomes" id="UP000251314">
    <property type="component" value="Unassembled WGS sequence"/>
</dbReference>
<evidence type="ECO:0000256" key="4">
    <source>
        <dbReference type="ARBA" id="ARBA00022722"/>
    </source>
</evidence>
<evidence type="ECO:0000313" key="11">
    <source>
        <dbReference type="EMBL" id="KAG2882975.1"/>
    </source>
</evidence>
<evidence type="ECO:0000259" key="9">
    <source>
        <dbReference type="Pfam" id="PF17917"/>
    </source>
</evidence>